<dbReference type="Gene3D" id="1.25.40.10">
    <property type="entry name" value="Tetratricopeptide repeat domain"/>
    <property type="match status" value="1"/>
</dbReference>
<dbReference type="InterPro" id="IPR011990">
    <property type="entry name" value="TPR-like_helical_dom_sf"/>
</dbReference>
<comment type="caution">
    <text evidence="2">The sequence shown here is derived from an EMBL/GenBank/DDBJ whole genome shotgun (WGS) entry which is preliminary data.</text>
</comment>
<keyword evidence="1" id="KW-0732">Signal</keyword>
<feature type="signal peptide" evidence="1">
    <location>
        <begin position="1"/>
        <end position="19"/>
    </location>
</feature>
<feature type="chain" id="PRO_5036713342" description="Tetratricopeptide repeat-containing protein" evidence="1">
    <location>
        <begin position="20"/>
        <end position="434"/>
    </location>
</feature>
<accession>A0A937DHG0</accession>
<dbReference type="RefSeq" id="WP_201917079.1">
    <property type="nucleotide sequence ID" value="NZ_JAERQG010000001.1"/>
</dbReference>
<sequence>MKKILFTLTLLFASGLATMAQDGWNWPEDEAKKAKAMEKNALYSDMLTAENYEAAKPPLDWLLKETPDLNPSIYIQGVKVYENLYESATGQSKKNLQDSTVLLYDLRMKYFNDVENVTNRKAYDAYQAWKDRKDKYAELYQIEKDAFEMLGNKSSIANSVAYMDAARRHKLAGGDLTDLDIINIYSEITDFLDAQEAAGESKSKIDKYRDYVDKLFNATVTVNCSIIDEQLYPKYVENGKQLKDAERIVKFALAGSCTSSQAFLEAAKQMVENSPEYGLIRLIALRSKANSNYDAATKYFKKALELTEDNIKQGEIYLELSDIAAKSGSKSEARSNAYKALEADPSKKEAYIIIGDLYLKSFQDCKGGEDMVKDRAVYIAAYEMYQKGGNAERMAVAQEQFPSKEDLFNYGYDVGGTLTVGCWVGETVTLRTRD</sequence>
<protein>
    <recommendedName>
        <fullName evidence="4">Tetratricopeptide repeat-containing protein</fullName>
    </recommendedName>
</protein>
<organism evidence="2 3">
    <name type="scientific">Marivirga atlantica</name>
    <dbReference type="NCBI Taxonomy" id="1548457"/>
    <lineage>
        <taxon>Bacteria</taxon>
        <taxon>Pseudomonadati</taxon>
        <taxon>Bacteroidota</taxon>
        <taxon>Cytophagia</taxon>
        <taxon>Cytophagales</taxon>
        <taxon>Marivirgaceae</taxon>
        <taxon>Marivirga</taxon>
    </lineage>
</organism>
<gene>
    <name evidence="2" type="ORF">JKP34_01750</name>
</gene>
<name>A0A937DHG0_9BACT</name>
<dbReference type="AlphaFoldDB" id="A0A937DHG0"/>
<evidence type="ECO:0000256" key="1">
    <source>
        <dbReference type="SAM" id="SignalP"/>
    </source>
</evidence>
<evidence type="ECO:0008006" key="4">
    <source>
        <dbReference type="Google" id="ProtNLM"/>
    </source>
</evidence>
<dbReference type="Proteomes" id="UP000642920">
    <property type="component" value="Unassembled WGS sequence"/>
</dbReference>
<keyword evidence="3" id="KW-1185">Reference proteome</keyword>
<evidence type="ECO:0000313" key="2">
    <source>
        <dbReference type="EMBL" id="MBL0763955.1"/>
    </source>
</evidence>
<proteinExistence type="predicted"/>
<evidence type="ECO:0000313" key="3">
    <source>
        <dbReference type="Proteomes" id="UP000642920"/>
    </source>
</evidence>
<dbReference type="EMBL" id="JAERQG010000001">
    <property type="protein sequence ID" value="MBL0763955.1"/>
    <property type="molecule type" value="Genomic_DNA"/>
</dbReference>
<reference evidence="2" key="1">
    <citation type="submission" date="2021-01" db="EMBL/GenBank/DDBJ databases">
        <title>Marivirga sp. nov., isolated from intertidal surface sediments.</title>
        <authorList>
            <person name="Zhang M."/>
        </authorList>
    </citation>
    <scope>NUCLEOTIDE SEQUENCE</scope>
    <source>
        <strain evidence="2">SM1354</strain>
    </source>
</reference>
<dbReference type="SUPFAM" id="SSF48452">
    <property type="entry name" value="TPR-like"/>
    <property type="match status" value="1"/>
</dbReference>